<reference evidence="1" key="1">
    <citation type="submission" date="2018-05" db="EMBL/GenBank/DDBJ databases">
        <authorList>
            <person name="Lanie J.A."/>
            <person name="Ng W.-L."/>
            <person name="Kazmierczak K.M."/>
            <person name="Andrzejewski T.M."/>
            <person name="Davidsen T.M."/>
            <person name="Wayne K.J."/>
            <person name="Tettelin H."/>
            <person name="Glass J.I."/>
            <person name="Rusch D."/>
            <person name="Podicherti R."/>
            <person name="Tsui H.-C.T."/>
            <person name="Winkler M.E."/>
        </authorList>
    </citation>
    <scope>NUCLEOTIDE SEQUENCE</scope>
</reference>
<sequence length="128" mass="14345">MNNINTSFKKIHSLLILTFLCFLILINKTYSEEKIGGVVALQGEIIAINTDDEKRTLDIYDDIFLFDEIVTDNSSSVTIQYDDNSTVIIKSSSSLTITEFVFSIEKKKFLGIVNKGKIIIESGKIAKT</sequence>
<accession>A0A382R287</accession>
<proteinExistence type="predicted"/>
<dbReference type="EMBL" id="UINC01118578">
    <property type="protein sequence ID" value="SVC91796.1"/>
    <property type="molecule type" value="Genomic_DNA"/>
</dbReference>
<evidence type="ECO:0000313" key="1">
    <source>
        <dbReference type="EMBL" id="SVC91796.1"/>
    </source>
</evidence>
<protein>
    <submittedName>
        <fullName evidence="1">Uncharacterized protein</fullName>
    </submittedName>
</protein>
<organism evidence="1">
    <name type="scientific">marine metagenome</name>
    <dbReference type="NCBI Taxonomy" id="408172"/>
    <lineage>
        <taxon>unclassified sequences</taxon>
        <taxon>metagenomes</taxon>
        <taxon>ecological metagenomes</taxon>
    </lineage>
</organism>
<feature type="non-terminal residue" evidence="1">
    <location>
        <position position="128"/>
    </location>
</feature>
<dbReference type="AlphaFoldDB" id="A0A382R287"/>
<name>A0A382R287_9ZZZZ</name>
<gene>
    <name evidence="1" type="ORF">METZ01_LOCUS344650</name>
</gene>